<dbReference type="PRINTS" id="PR00080">
    <property type="entry name" value="SDRFAMILY"/>
</dbReference>
<dbReference type="PANTHER" id="PTHR43963">
    <property type="entry name" value="CARBONYL REDUCTASE 1-RELATED"/>
    <property type="match status" value="1"/>
</dbReference>
<feature type="region of interest" description="Disordered" evidence="5">
    <location>
        <begin position="361"/>
        <end position="432"/>
    </location>
</feature>
<evidence type="ECO:0000313" key="7">
    <source>
        <dbReference type="EMBL" id="EJK76894.1"/>
    </source>
</evidence>
<organism evidence="7 8">
    <name type="scientific">Thalassiosira oceanica</name>
    <name type="common">Marine diatom</name>
    <dbReference type="NCBI Taxonomy" id="159749"/>
    <lineage>
        <taxon>Eukaryota</taxon>
        <taxon>Sar</taxon>
        <taxon>Stramenopiles</taxon>
        <taxon>Ochrophyta</taxon>
        <taxon>Bacillariophyta</taxon>
        <taxon>Coscinodiscophyceae</taxon>
        <taxon>Thalassiosirophycidae</taxon>
        <taxon>Thalassiosirales</taxon>
        <taxon>Thalassiosiraceae</taxon>
        <taxon>Thalassiosira</taxon>
    </lineage>
</organism>
<feature type="signal peptide" evidence="6">
    <location>
        <begin position="1"/>
        <end position="19"/>
    </location>
</feature>
<evidence type="ECO:0000256" key="2">
    <source>
        <dbReference type="ARBA" id="ARBA00022857"/>
    </source>
</evidence>
<evidence type="ECO:0000256" key="5">
    <source>
        <dbReference type="SAM" id="MobiDB-lite"/>
    </source>
</evidence>
<dbReference type="OrthoDB" id="47007at2759"/>
<evidence type="ECO:0000256" key="6">
    <source>
        <dbReference type="SAM" id="SignalP"/>
    </source>
</evidence>
<dbReference type="SUPFAM" id="SSF51735">
    <property type="entry name" value="NAD(P)-binding Rossmann-fold domains"/>
    <property type="match status" value="1"/>
</dbReference>
<keyword evidence="8" id="KW-1185">Reference proteome</keyword>
<dbReference type="PANTHER" id="PTHR43963:SF6">
    <property type="entry name" value="CHAIN DEHYDROGENASE FAMILY PROTEIN, PUTATIVE (AFU_ORTHOLOGUE AFUA_3G15350)-RELATED"/>
    <property type="match status" value="1"/>
</dbReference>
<dbReference type="AlphaFoldDB" id="K0TIM0"/>
<dbReference type="InterPro" id="IPR036291">
    <property type="entry name" value="NAD(P)-bd_dom_sf"/>
</dbReference>
<accession>K0TIM0</accession>
<dbReference type="OMA" id="FVRMEQS"/>
<keyword evidence="6" id="KW-0732">Signal</keyword>
<dbReference type="Gene3D" id="3.40.50.720">
    <property type="entry name" value="NAD(P)-binding Rossmann-like Domain"/>
    <property type="match status" value="1"/>
</dbReference>
<dbReference type="PROSITE" id="PS00061">
    <property type="entry name" value="ADH_SHORT"/>
    <property type="match status" value="1"/>
</dbReference>
<evidence type="ECO:0000256" key="1">
    <source>
        <dbReference type="ARBA" id="ARBA00006484"/>
    </source>
</evidence>
<dbReference type="Proteomes" id="UP000266841">
    <property type="component" value="Unassembled WGS sequence"/>
</dbReference>
<feature type="chain" id="PRO_5003841843" evidence="6">
    <location>
        <begin position="20"/>
        <end position="432"/>
    </location>
</feature>
<reference evidence="7 8" key="1">
    <citation type="journal article" date="2012" name="Genome Biol.">
        <title>Genome and low-iron response of an oceanic diatom adapted to chronic iron limitation.</title>
        <authorList>
            <person name="Lommer M."/>
            <person name="Specht M."/>
            <person name="Roy A.S."/>
            <person name="Kraemer L."/>
            <person name="Andreson R."/>
            <person name="Gutowska M.A."/>
            <person name="Wolf J."/>
            <person name="Bergner S.V."/>
            <person name="Schilhabel M.B."/>
            <person name="Klostermeier U.C."/>
            <person name="Beiko R.G."/>
            <person name="Rosenstiel P."/>
            <person name="Hippler M."/>
            <person name="Laroche J."/>
        </authorList>
    </citation>
    <scope>NUCLEOTIDE SEQUENCE [LARGE SCALE GENOMIC DNA]</scope>
    <source>
        <strain evidence="7 8">CCMP1005</strain>
    </source>
</reference>
<proteinExistence type="inferred from homology"/>
<dbReference type="EMBL" id="AGNL01001575">
    <property type="protein sequence ID" value="EJK76894.1"/>
    <property type="molecule type" value="Genomic_DNA"/>
</dbReference>
<evidence type="ECO:0000256" key="4">
    <source>
        <dbReference type="RuleBase" id="RU000363"/>
    </source>
</evidence>
<comment type="similarity">
    <text evidence="1 4">Belongs to the short-chain dehydrogenases/reductases (SDR) family.</text>
</comment>
<dbReference type="GO" id="GO:0016491">
    <property type="term" value="F:oxidoreductase activity"/>
    <property type="evidence" value="ECO:0007669"/>
    <property type="project" value="UniProtKB-KW"/>
</dbReference>
<evidence type="ECO:0000313" key="8">
    <source>
        <dbReference type="Proteomes" id="UP000266841"/>
    </source>
</evidence>
<dbReference type="InterPro" id="IPR020904">
    <property type="entry name" value="Sc_DH/Rdtase_CS"/>
</dbReference>
<sequence length="432" mass="47125">MSSSRIILFLSILIRCSQALSETMSRVAVVTGANKGIGFHIAAGLASSGLFSDVVLGCRDEARGRQAVETIASLPGTPRSCRVSCRQLAIGSRESHDAFIAGMTERYGKVDVLVNNAGIAFKGSDPTPFEGQCKPTLAVNFWGTVDFTEEMLPLLRKGSDARIVNVASMAGHLGQLRSRELQRKFSSPDLTKDELFSLVEEFQRDVLSGRHTGAGWGNSNYGMSKLALIAMTKIWAREEEGDISVNCCCPGYCATDMSSHRGNRHPSEGARNALIPAMMESAPSGEYFADFGIAEISQNYSPRGEIFRQRTREKQSEQRAFSFPEQQKSTAEDCRSVRCTALWESPLVDSSSNSGFSLRSFKHQREKAPPSSPFSMCVLSGNTPQVKVGEPRAAPDLVRDSQSPPQPRPVQKPMRNGQKRTHQIVSSASPVP</sequence>
<keyword evidence="2" id="KW-0521">NADP</keyword>
<comment type="caution">
    <text evidence="7">The sequence shown here is derived from an EMBL/GenBank/DDBJ whole genome shotgun (WGS) entry which is preliminary data.</text>
</comment>
<name>K0TIM0_THAOC</name>
<feature type="compositionally biased region" description="Polar residues" evidence="5">
    <location>
        <begin position="423"/>
        <end position="432"/>
    </location>
</feature>
<evidence type="ECO:0000256" key="3">
    <source>
        <dbReference type="ARBA" id="ARBA00023002"/>
    </source>
</evidence>
<protein>
    <submittedName>
        <fullName evidence="7">Uncharacterized protein</fullName>
    </submittedName>
</protein>
<dbReference type="InterPro" id="IPR002347">
    <property type="entry name" value="SDR_fam"/>
</dbReference>
<dbReference type="eggNOG" id="KOG1208">
    <property type="taxonomic scope" value="Eukaryota"/>
</dbReference>
<dbReference type="Pfam" id="PF00106">
    <property type="entry name" value="adh_short"/>
    <property type="match status" value="2"/>
</dbReference>
<gene>
    <name evidence="7" type="ORF">THAOC_01319</name>
</gene>
<dbReference type="PRINTS" id="PR00081">
    <property type="entry name" value="GDHRDH"/>
</dbReference>
<keyword evidence="3" id="KW-0560">Oxidoreductase</keyword>